<dbReference type="Proteomes" id="UP000694391">
    <property type="component" value="Unplaced"/>
</dbReference>
<reference evidence="2" key="1">
    <citation type="submission" date="2025-08" db="UniProtKB">
        <authorList>
            <consortium name="Ensembl"/>
        </authorList>
    </citation>
    <scope>IDENTIFICATION</scope>
</reference>
<accession>A0A8C0LLF1</accession>
<protein>
    <submittedName>
        <fullName evidence="2">Uncharacterized protein</fullName>
    </submittedName>
</protein>
<organism evidence="2 3">
    <name type="scientific">Canis lupus dingo</name>
    <name type="common">dingo</name>
    <dbReference type="NCBI Taxonomy" id="286419"/>
    <lineage>
        <taxon>Eukaryota</taxon>
        <taxon>Metazoa</taxon>
        <taxon>Chordata</taxon>
        <taxon>Craniata</taxon>
        <taxon>Vertebrata</taxon>
        <taxon>Euteleostomi</taxon>
        <taxon>Mammalia</taxon>
        <taxon>Eutheria</taxon>
        <taxon>Laurasiatheria</taxon>
        <taxon>Carnivora</taxon>
        <taxon>Caniformia</taxon>
        <taxon>Canidae</taxon>
        <taxon>Canis</taxon>
    </lineage>
</organism>
<evidence type="ECO:0000313" key="2">
    <source>
        <dbReference type="Ensembl" id="ENSCAFP00020031865.1"/>
    </source>
</evidence>
<sequence>AWAPMRSLAVTCRGAALPEVPEQVRCPAAMRAMQSREPGRPASRQRPAGTHPLGLLVGEDARCPSSCEVAVNFEGVPGASLVRIHPVFTCKADRERIRQLLPVWFQKEPHAVSSAGKTQGQAHRPPVWPPFLGVHACTCLTG</sequence>
<dbReference type="AlphaFoldDB" id="A0A8C0LLF1"/>
<feature type="region of interest" description="Disordered" evidence="1">
    <location>
        <begin position="32"/>
        <end position="55"/>
    </location>
</feature>
<evidence type="ECO:0000313" key="3">
    <source>
        <dbReference type="Proteomes" id="UP000694391"/>
    </source>
</evidence>
<keyword evidence="3" id="KW-1185">Reference proteome</keyword>
<evidence type="ECO:0000256" key="1">
    <source>
        <dbReference type="SAM" id="MobiDB-lite"/>
    </source>
</evidence>
<name>A0A8C0LLF1_CANLU</name>
<dbReference type="GeneTree" id="ENSGT01030000236295"/>
<dbReference type="Ensembl" id="ENSCAFT00020036792.1">
    <property type="protein sequence ID" value="ENSCAFP00020031865.1"/>
    <property type="gene ID" value="ENSCAFG00020024836.1"/>
</dbReference>
<proteinExistence type="predicted"/>
<reference evidence="2" key="2">
    <citation type="submission" date="2025-09" db="UniProtKB">
        <authorList>
            <consortium name="Ensembl"/>
        </authorList>
    </citation>
    <scope>IDENTIFICATION</scope>
</reference>